<protein>
    <submittedName>
        <fullName evidence="2">Uncharacterized protein</fullName>
    </submittedName>
</protein>
<name>A0A9P7F7W2_9AGAM</name>
<organism evidence="2 3">
    <name type="scientific">Suillus discolor</name>
    <dbReference type="NCBI Taxonomy" id="1912936"/>
    <lineage>
        <taxon>Eukaryota</taxon>
        <taxon>Fungi</taxon>
        <taxon>Dikarya</taxon>
        <taxon>Basidiomycota</taxon>
        <taxon>Agaricomycotina</taxon>
        <taxon>Agaricomycetes</taxon>
        <taxon>Agaricomycetidae</taxon>
        <taxon>Boletales</taxon>
        <taxon>Suillineae</taxon>
        <taxon>Suillaceae</taxon>
        <taxon>Suillus</taxon>
    </lineage>
</organism>
<gene>
    <name evidence="2" type="ORF">F5147DRAFT_180571</name>
</gene>
<dbReference type="GeneID" id="64690686"/>
<dbReference type="AlphaFoldDB" id="A0A9P7F7W2"/>
<accession>A0A9P7F7W2</accession>
<keyword evidence="3" id="KW-1185">Reference proteome</keyword>
<dbReference type="EMBL" id="JABBWM010000029">
    <property type="protein sequence ID" value="KAG2108026.1"/>
    <property type="molecule type" value="Genomic_DNA"/>
</dbReference>
<proteinExistence type="predicted"/>
<dbReference type="OrthoDB" id="2666961at2759"/>
<comment type="caution">
    <text evidence="2">The sequence shown here is derived from an EMBL/GenBank/DDBJ whole genome shotgun (WGS) entry which is preliminary data.</text>
</comment>
<feature type="compositionally biased region" description="Acidic residues" evidence="1">
    <location>
        <begin position="151"/>
        <end position="165"/>
    </location>
</feature>
<reference evidence="2" key="1">
    <citation type="journal article" date="2020" name="New Phytol.">
        <title>Comparative genomics reveals dynamic genome evolution in host specialist ectomycorrhizal fungi.</title>
        <authorList>
            <person name="Lofgren L.A."/>
            <person name="Nguyen N.H."/>
            <person name="Vilgalys R."/>
            <person name="Ruytinx J."/>
            <person name="Liao H.L."/>
            <person name="Branco S."/>
            <person name="Kuo A."/>
            <person name="LaButti K."/>
            <person name="Lipzen A."/>
            <person name="Andreopoulos W."/>
            <person name="Pangilinan J."/>
            <person name="Riley R."/>
            <person name="Hundley H."/>
            <person name="Na H."/>
            <person name="Barry K."/>
            <person name="Grigoriev I.V."/>
            <person name="Stajich J.E."/>
            <person name="Kennedy P.G."/>
        </authorList>
    </citation>
    <scope>NUCLEOTIDE SEQUENCE</scope>
    <source>
        <strain evidence="2">FC423</strain>
    </source>
</reference>
<dbReference type="RefSeq" id="XP_041292624.1">
    <property type="nucleotide sequence ID" value="XM_041428427.1"/>
</dbReference>
<dbReference type="Proteomes" id="UP000823399">
    <property type="component" value="Unassembled WGS sequence"/>
</dbReference>
<feature type="region of interest" description="Disordered" evidence="1">
    <location>
        <begin position="130"/>
        <end position="165"/>
    </location>
</feature>
<evidence type="ECO:0000256" key="1">
    <source>
        <dbReference type="SAM" id="MobiDB-lite"/>
    </source>
</evidence>
<evidence type="ECO:0000313" key="2">
    <source>
        <dbReference type="EMBL" id="KAG2108026.1"/>
    </source>
</evidence>
<feature type="compositionally biased region" description="Polar residues" evidence="1">
    <location>
        <begin position="131"/>
        <end position="144"/>
    </location>
</feature>
<sequence>MFNHCKNEQLVEIGLSQLGLATLYKAFKAKLASREAARQRLLTATWELEEAERYTAFLEASRVESKQLLGVEDAKLEKMKEWFASRRNLTEVADDTNYTQAIYDNECEILRSLSTQAKQVSKILGKRSDDIFSTSTGESTSKSPLNVAMVVEDEDDSDDFSDLEA</sequence>
<evidence type="ECO:0000313" key="3">
    <source>
        <dbReference type="Proteomes" id="UP000823399"/>
    </source>
</evidence>